<dbReference type="NCBIfam" id="TIGR00002">
    <property type="entry name" value="S16"/>
    <property type="match status" value="1"/>
</dbReference>
<feature type="compositionally biased region" description="Basic and acidic residues" evidence="4">
    <location>
        <begin position="148"/>
        <end position="167"/>
    </location>
</feature>
<comment type="similarity">
    <text evidence="3">Belongs to the bacterial ribosomal protein bS16 family.</text>
</comment>
<proteinExistence type="inferred from homology"/>
<dbReference type="PANTHER" id="PTHR12919:SF20">
    <property type="entry name" value="SMALL RIBOSOMAL SUBUNIT PROTEIN BS16M"/>
    <property type="match status" value="1"/>
</dbReference>
<dbReference type="InterPro" id="IPR000307">
    <property type="entry name" value="Ribosomal_bS16"/>
</dbReference>
<feature type="compositionally biased region" description="Basic and acidic residues" evidence="4">
    <location>
        <begin position="97"/>
        <end position="134"/>
    </location>
</feature>
<evidence type="ECO:0000256" key="3">
    <source>
        <dbReference type="HAMAP-Rule" id="MF_00385"/>
    </source>
</evidence>
<feature type="region of interest" description="Disordered" evidence="4">
    <location>
        <begin position="94"/>
        <end position="167"/>
    </location>
</feature>
<reference evidence="5 6" key="1">
    <citation type="journal article" date="2016" name="Nat. Commun.">
        <title>Thousands of microbial genomes shed light on interconnected biogeochemical processes in an aquifer system.</title>
        <authorList>
            <person name="Anantharaman K."/>
            <person name="Brown C.T."/>
            <person name="Hug L.A."/>
            <person name="Sharon I."/>
            <person name="Castelle C.J."/>
            <person name="Probst A.J."/>
            <person name="Thomas B.C."/>
            <person name="Singh A."/>
            <person name="Wilkins M.J."/>
            <person name="Karaoz U."/>
            <person name="Brodie E.L."/>
            <person name="Williams K.H."/>
            <person name="Hubbard S.S."/>
            <person name="Banfield J.F."/>
        </authorList>
    </citation>
    <scope>NUCLEOTIDE SEQUENCE [LARGE SCALE GENOMIC DNA]</scope>
</reference>
<keyword evidence="2 3" id="KW-0687">Ribonucleoprotein</keyword>
<dbReference type="EMBL" id="MFKT01000009">
    <property type="protein sequence ID" value="OGG53633.1"/>
    <property type="molecule type" value="Genomic_DNA"/>
</dbReference>
<dbReference type="GO" id="GO:0006412">
    <property type="term" value="P:translation"/>
    <property type="evidence" value="ECO:0007669"/>
    <property type="project" value="UniProtKB-UniRule"/>
</dbReference>
<evidence type="ECO:0000256" key="2">
    <source>
        <dbReference type="ARBA" id="ARBA00023274"/>
    </source>
</evidence>
<dbReference type="GO" id="GO:0005737">
    <property type="term" value="C:cytoplasm"/>
    <property type="evidence" value="ECO:0007669"/>
    <property type="project" value="UniProtKB-ARBA"/>
</dbReference>
<evidence type="ECO:0000313" key="6">
    <source>
        <dbReference type="Proteomes" id="UP000176863"/>
    </source>
</evidence>
<name>A0A1F6CWU6_9BACT</name>
<comment type="caution">
    <text evidence="5">The sequence shown here is derived from an EMBL/GenBank/DDBJ whole genome shotgun (WGS) entry which is preliminary data.</text>
</comment>
<gene>
    <name evidence="3" type="primary">rpsP</name>
    <name evidence="5" type="ORF">A2851_01965</name>
</gene>
<dbReference type="PANTHER" id="PTHR12919">
    <property type="entry name" value="30S RIBOSOMAL PROTEIN S16"/>
    <property type="match status" value="1"/>
</dbReference>
<dbReference type="Pfam" id="PF00886">
    <property type="entry name" value="Ribosomal_S16"/>
    <property type="match status" value="1"/>
</dbReference>
<dbReference type="Gene3D" id="3.30.1320.10">
    <property type="match status" value="1"/>
</dbReference>
<dbReference type="GO" id="GO:0015935">
    <property type="term" value="C:small ribosomal subunit"/>
    <property type="evidence" value="ECO:0007669"/>
    <property type="project" value="TreeGrafter"/>
</dbReference>
<feature type="compositionally biased region" description="Low complexity" evidence="4">
    <location>
        <begin position="135"/>
        <end position="147"/>
    </location>
</feature>
<evidence type="ECO:0000313" key="5">
    <source>
        <dbReference type="EMBL" id="OGG53633.1"/>
    </source>
</evidence>
<dbReference type="AlphaFoldDB" id="A0A1F6CWU6"/>
<accession>A0A1F6CWU6</accession>
<dbReference type="HAMAP" id="MF_00385">
    <property type="entry name" value="Ribosomal_bS16"/>
    <property type="match status" value="1"/>
</dbReference>
<evidence type="ECO:0000256" key="1">
    <source>
        <dbReference type="ARBA" id="ARBA00022980"/>
    </source>
</evidence>
<protein>
    <recommendedName>
        <fullName evidence="3">Small ribosomal subunit protein bS16</fullName>
    </recommendedName>
</protein>
<dbReference type="InterPro" id="IPR023803">
    <property type="entry name" value="Ribosomal_bS16_dom_sf"/>
</dbReference>
<dbReference type="Proteomes" id="UP000176863">
    <property type="component" value="Unassembled WGS sequence"/>
</dbReference>
<sequence length="167" mass="17856">MLKIRMQRTGRINMPSFRIVVVEHTASPKAGKFVEKVGTYNPKSKERVLNAERIKYWMSVGAQPSATVHNMLVSLGAINAKKINVLPKYKAPAEAAAEAKEEAVEKEAEAAVKAEAKASHDEEVKAEATEKETEAAAAPEAASAEGSGEPKEEAKAEEAVAAEAKAE</sequence>
<organism evidence="5 6">
    <name type="scientific">Candidatus Kaiserbacteria bacterium RIFCSPHIGHO2_01_FULL_53_29</name>
    <dbReference type="NCBI Taxonomy" id="1798480"/>
    <lineage>
        <taxon>Bacteria</taxon>
        <taxon>Candidatus Kaiseribacteriota</taxon>
    </lineage>
</organism>
<keyword evidence="1 3" id="KW-0689">Ribosomal protein</keyword>
<evidence type="ECO:0000256" key="4">
    <source>
        <dbReference type="SAM" id="MobiDB-lite"/>
    </source>
</evidence>
<dbReference type="SUPFAM" id="SSF54565">
    <property type="entry name" value="Ribosomal protein S16"/>
    <property type="match status" value="1"/>
</dbReference>
<dbReference type="GO" id="GO:0003735">
    <property type="term" value="F:structural constituent of ribosome"/>
    <property type="evidence" value="ECO:0007669"/>
    <property type="project" value="InterPro"/>
</dbReference>
<dbReference type="STRING" id="1798480.A2851_01965"/>